<gene>
    <name evidence="1" type="ORF">T05_11410</name>
</gene>
<evidence type="ECO:0000313" key="1">
    <source>
        <dbReference type="EMBL" id="KRX29376.1"/>
    </source>
</evidence>
<comment type="caution">
    <text evidence="1">The sequence shown here is derived from an EMBL/GenBank/DDBJ whole genome shotgun (WGS) entry which is preliminary data.</text>
</comment>
<proteinExistence type="predicted"/>
<dbReference type="EMBL" id="JYDJ01003372">
    <property type="protein sequence ID" value="KRX29376.1"/>
    <property type="molecule type" value="Genomic_DNA"/>
</dbReference>
<reference evidence="1 2" key="1">
    <citation type="submission" date="2015-01" db="EMBL/GenBank/DDBJ databases">
        <title>Evolution of Trichinella species and genotypes.</title>
        <authorList>
            <person name="Korhonen P.K."/>
            <person name="Edoardo P."/>
            <person name="Giuseppe L.R."/>
            <person name="Gasser R.B."/>
        </authorList>
    </citation>
    <scope>NUCLEOTIDE SEQUENCE [LARGE SCALE GENOMIC DNA]</scope>
    <source>
        <strain evidence="1">ISS417</strain>
    </source>
</reference>
<protein>
    <submittedName>
        <fullName evidence="1">Uncharacterized protein</fullName>
    </submittedName>
</protein>
<dbReference type="AlphaFoldDB" id="A0A0V0SR27"/>
<name>A0A0V0SR27_9BILA</name>
<keyword evidence="2" id="KW-1185">Reference proteome</keyword>
<evidence type="ECO:0000313" key="2">
    <source>
        <dbReference type="Proteomes" id="UP000055048"/>
    </source>
</evidence>
<organism evidence="1 2">
    <name type="scientific">Trichinella murrelli</name>
    <dbReference type="NCBI Taxonomy" id="144512"/>
    <lineage>
        <taxon>Eukaryota</taxon>
        <taxon>Metazoa</taxon>
        <taxon>Ecdysozoa</taxon>
        <taxon>Nematoda</taxon>
        <taxon>Enoplea</taxon>
        <taxon>Dorylaimia</taxon>
        <taxon>Trichinellida</taxon>
        <taxon>Trichinellidae</taxon>
        <taxon>Trichinella</taxon>
    </lineage>
</organism>
<accession>A0A0V0SR27</accession>
<sequence>MCYRLFCCRQLDAQVNSGLYLIRREFDFPSDFTENYSSNASNQYKG</sequence>
<dbReference type="Proteomes" id="UP000055048">
    <property type="component" value="Unassembled WGS sequence"/>
</dbReference>